<protein>
    <submittedName>
        <fullName evidence="3">Unnamed protein product</fullName>
    </submittedName>
</protein>
<dbReference type="EMBL" id="BSXW01000544">
    <property type="protein sequence ID" value="GMF25198.1"/>
    <property type="molecule type" value="Genomic_DNA"/>
</dbReference>
<keyword evidence="2" id="KW-0812">Transmembrane</keyword>
<name>A0A9W6U4A9_9STRA</name>
<feature type="transmembrane region" description="Helical" evidence="2">
    <location>
        <begin position="77"/>
        <end position="97"/>
    </location>
</feature>
<evidence type="ECO:0000313" key="3">
    <source>
        <dbReference type="EMBL" id="GMF25198.1"/>
    </source>
</evidence>
<evidence type="ECO:0000256" key="1">
    <source>
        <dbReference type="SAM" id="MobiDB-lite"/>
    </source>
</evidence>
<reference evidence="3" key="1">
    <citation type="submission" date="2023-04" db="EMBL/GenBank/DDBJ databases">
        <title>Phytophthora lilii NBRC 32176.</title>
        <authorList>
            <person name="Ichikawa N."/>
            <person name="Sato H."/>
            <person name="Tonouchi N."/>
        </authorList>
    </citation>
    <scope>NUCLEOTIDE SEQUENCE</scope>
    <source>
        <strain evidence="3">NBRC 32176</strain>
    </source>
</reference>
<feature type="compositionally biased region" description="Polar residues" evidence="1">
    <location>
        <begin position="239"/>
        <end position="251"/>
    </location>
</feature>
<feature type="transmembrane region" description="Helical" evidence="2">
    <location>
        <begin position="17"/>
        <end position="38"/>
    </location>
</feature>
<feature type="compositionally biased region" description="Polar residues" evidence="1">
    <location>
        <begin position="258"/>
        <end position="269"/>
    </location>
</feature>
<accession>A0A9W6U4A9</accession>
<dbReference type="AlphaFoldDB" id="A0A9W6U4A9"/>
<proteinExistence type="predicted"/>
<gene>
    <name evidence="3" type="ORF">Plil01_001037800</name>
</gene>
<dbReference type="Proteomes" id="UP001165083">
    <property type="component" value="Unassembled WGS sequence"/>
</dbReference>
<keyword evidence="2" id="KW-1133">Transmembrane helix</keyword>
<feature type="transmembrane region" description="Helical" evidence="2">
    <location>
        <begin position="152"/>
        <end position="171"/>
    </location>
</feature>
<keyword evidence="4" id="KW-1185">Reference proteome</keyword>
<evidence type="ECO:0000256" key="2">
    <source>
        <dbReference type="SAM" id="Phobius"/>
    </source>
</evidence>
<feature type="transmembrane region" description="Helical" evidence="2">
    <location>
        <begin position="109"/>
        <end position="132"/>
    </location>
</feature>
<evidence type="ECO:0000313" key="4">
    <source>
        <dbReference type="Proteomes" id="UP001165083"/>
    </source>
</evidence>
<dbReference type="OrthoDB" id="166900at2759"/>
<feature type="region of interest" description="Disordered" evidence="1">
    <location>
        <begin position="239"/>
        <end position="271"/>
    </location>
</feature>
<comment type="caution">
    <text evidence="3">The sequence shown here is derived from an EMBL/GenBank/DDBJ whole genome shotgun (WGS) entry which is preliminary data.</text>
</comment>
<keyword evidence="2" id="KW-0472">Membrane</keyword>
<sequence>MWTSVTQDQIDRLAVEAFLPIVLLLNYTLLLYLAVFYWKRRNERRVMLLLFVGTLGTVAIIPFAKPQQEFVEAANDISEACCVLTFLLQITIIGYDLNKKFKMRSVMYLTYAAEVLILADLVSILLSCIVVINPDVISEQNGQDISNVAENLNLAFIFIFRFYYIGISRGWKSIWKTRKFEVCCYVLFATHELPFDLVSDASGLNWEFAQAIWHRTTLTACLFITARTKIKRLSGAAGTSSATHNVSSANSGKEKWNSEATTKGSTRGSSLRRVFDGKVTPRLDFLRKSAGRSSGRRNTGPQTCTVAPMRQLNDLK</sequence>
<feature type="transmembrane region" description="Helical" evidence="2">
    <location>
        <begin position="45"/>
        <end position="65"/>
    </location>
</feature>
<organism evidence="3 4">
    <name type="scientific">Phytophthora lilii</name>
    <dbReference type="NCBI Taxonomy" id="2077276"/>
    <lineage>
        <taxon>Eukaryota</taxon>
        <taxon>Sar</taxon>
        <taxon>Stramenopiles</taxon>
        <taxon>Oomycota</taxon>
        <taxon>Peronosporomycetes</taxon>
        <taxon>Peronosporales</taxon>
        <taxon>Peronosporaceae</taxon>
        <taxon>Phytophthora</taxon>
    </lineage>
</organism>